<accession>A0A0R1RKY4</accession>
<organism evidence="2 3">
    <name type="scientific">Furfurilactobacillus rossiae DSM 15814</name>
    <dbReference type="NCBI Taxonomy" id="1114972"/>
    <lineage>
        <taxon>Bacteria</taxon>
        <taxon>Bacillati</taxon>
        <taxon>Bacillota</taxon>
        <taxon>Bacilli</taxon>
        <taxon>Lactobacillales</taxon>
        <taxon>Lactobacillaceae</taxon>
        <taxon>Furfurilactobacillus</taxon>
    </lineage>
</organism>
<feature type="transmembrane region" description="Helical" evidence="1">
    <location>
        <begin position="35"/>
        <end position="55"/>
    </location>
</feature>
<name>A0A0R1RKY4_9LACO</name>
<keyword evidence="3" id="KW-1185">Reference proteome</keyword>
<dbReference type="EMBL" id="AZFF01000001">
    <property type="protein sequence ID" value="KRL57462.1"/>
    <property type="molecule type" value="Genomic_DNA"/>
</dbReference>
<feature type="transmembrane region" description="Helical" evidence="1">
    <location>
        <begin position="5"/>
        <end position="23"/>
    </location>
</feature>
<sequence>MQRILSSSIIVLAIVIFGGVVWLTEAQHLTGVTLFALWIGAFILTTVLVTLIKVWQLRLQQTKDGGSDDKR</sequence>
<evidence type="ECO:0000313" key="2">
    <source>
        <dbReference type="EMBL" id="KRL57462.1"/>
    </source>
</evidence>
<dbReference type="AlphaFoldDB" id="A0A0R1RKY4"/>
<dbReference type="RefSeq" id="WP_017261634.1">
    <property type="nucleotide sequence ID" value="NZ_AUAW01000001.1"/>
</dbReference>
<dbReference type="OrthoDB" id="9897668at2"/>
<evidence type="ECO:0000313" key="3">
    <source>
        <dbReference type="Proteomes" id="UP000051999"/>
    </source>
</evidence>
<gene>
    <name evidence="2" type="ORF">FD35_GL000483</name>
</gene>
<comment type="caution">
    <text evidence="2">The sequence shown here is derived from an EMBL/GenBank/DDBJ whole genome shotgun (WGS) entry which is preliminary data.</text>
</comment>
<keyword evidence="1" id="KW-0472">Membrane</keyword>
<proteinExistence type="predicted"/>
<evidence type="ECO:0000256" key="1">
    <source>
        <dbReference type="SAM" id="Phobius"/>
    </source>
</evidence>
<reference evidence="2 3" key="1">
    <citation type="journal article" date="2015" name="Genome Announc.">
        <title>Expanding the biotechnology potential of lactobacilli through comparative genomics of 213 strains and associated genera.</title>
        <authorList>
            <person name="Sun Z."/>
            <person name="Harris H.M."/>
            <person name="McCann A."/>
            <person name="Guo C."/>
            <person name="Argimon S."/>
            <person name="Zhang W."/>
            <person name="Yang X."/>
            <person name="Jeffery I.B."/>
            <person name="Cooney J.C."/>
            <person name="Kagawa T.F."/>
            <person name="Liu W."/>
            <person name="Song Y."/>
            <person name="Salvetti E."/>
            <person name="Wrobel A."/>
            <person name="Rasinkangas P."/>
            <person name="Parkhill J."/>
            <person name="Rea M.C."/>
            <person name="O'Sullivan O."/>
            <person name="Ritari J."/>
            <person name="Douillard F.P."/>
            <person name="Paul Ross R."/>
            <person name="Yang R."/>
            <person name="Briner A.E."/>
            <person name="Felis G.E."/>
            <person name="de Vos W.M."/>
            <person name="Barrangou R."/>
            <person name="Klaenhammer T.R."/>
            <person name="Caufield P.W."/>
            <person name="Cui Y."/>
            <person name="Zhang H."/>
            <person name="O'Toole P.W."/>
        </authorList>
    </citation>
    <scope>NUCLEOTIDE SEQUENCE [LARGE SCALE GENOMIC DNA]</scope>
    <source>
        <strain evidence="2 3">DSM 15814</strain>
    </source>
</reference>
<dbReference type="Proteomes" id="UP000051999">
    <property type="component" value="Unassembled WGS sequence"/>
</dbReference>
<dbReference type="PATRIC" id="fig|1114972.6.peg.482"/>
<protein>
    <submittedName>
        <fullName evidence="2">Uncharacterized protein</fullName>
    </submittedName>
</protein>
<keyword evidence="1" id="KW-0812">Transmembrane</keyword>
<keyword evidence="1" id="KW-1133">Transmembrane helix</keyword>